<comment type="subcellular location">
    <subcellularLocation>
        <location evidence="1">Membrane</location>
        <topology evidence="1">Single-pass membrane protein</topology>
    </subcellularLocation>
</comment>
<evidence type="ECO:0000256" key="7">
    <source>
        <dbReference type="ARBA" id="ARBA00023136"/>
    </source>
</evidence>
<dbReference type="Pfam" id="PF02416">
    <property type="entry name" value="TatA_B_E"/>
    <property type="match status" value="1"/>
</dbReference>
<dbReference type="InterPro" id="IPR003369">
    <property type="entry name" value="TatA/B/E"/>
</dbReference>
<keyword evidence="5" id="KW-1133">Transmembrane helix</keyword>
<dbReference type="RefSeq" id="WP_152942889.1">
    <property type="nucleotide sequence ID" value="NZ_CP045482.1"/>
</dbReference>
<feature type="coiled-coil region" evidence="8">
    <location>
        <begin position="29"/>
        <end position="56"/>
    </location>
</feature>
<evidence type="ECO:0000313" key="9">
    <source>
        <dbReference type="EMBL" id="MQL56316.1"/>
    </source>
</evidence>
<evidence type="ECO:0000256" key="1">
    <source>
        <dbReference type="ARBA" id="ARBA00004167"/>
    </source>
</evidence>
<proteinExistence type="predicted"/>
<dbReference type="EMBL" id="CP045482">
    <property type="protein sequence ID" value="QGR21152.1"/>
    <property type="molecule type" value="Genomic_DNA"/>
</dbReference>
<keyword evidence="4" id="KW-0653">Protein transport</keyword>
<dbReference type="EMBL" id="WHYS01000002">
    <property type="protein sequence ID" value="MQL56316.1"/>
    <property type="molecule type" value="Genomic_DNA"/>
</dbReference>
<accession>A0A650CU28</accession>
<organism evidence="10 11">
    <name type="scientific">Acidianus ambivalens</name>
    <name type="common">Desulfurolobus ambivalens</name>
    <dbReference type="NCBI Taxonomy" id="2283"/>
    <lineage>
        <taxon>Archaea</taxon>
        <taxon>Thermoproteota</taxon>
        <taxon>Thermoprotei</taxon>
        <taxon>Sulfolobales</taxon>
        <taxon>Sulfolobaceae</taxon>
        <taxon>Acidianus</taxon>
    </lineage>
</organism>
<keyword evidence="11" id="KW-1185">Reference proteome</keyword>
<evidence type="ECO:0000256" key="8">
    <source>
        <dbReference type="SAM" id="Coils"/>
    </source>
</evidence>
<keyword evidence="8" id="KW-0175">Coiled coil</keyword>
<dbReference type="AlphaFoldDB" id="A0A650CU28"/>
<evidence type="ECO:0000256" key="6">
    <source>
        <dbReference type="ARBA" id="ARBA00023010"/>
    </source>
</evidence>
<dbReference type="Gene3D" id="1.20.5.3310">
    <property type="match status" value="1"/>
</dbReference>
<dbReference type="KEGG" id="aamb:D1866_03360"/>
<dbReference type="GeneID" id="42778740"/>
<dbReference type="GO" id="GO:0016020">
    <property type="term" value="C:membrane"/>
    <property type="evidence" value="ECO:0007669"/>
    <property type="project" value="UniProtKB-ARBA"/>
</dbReference>
<evidence type="ECO:0000256" key="4">
    <source>
        <dbReference type="ARBA" id="ARBA00022927"/>
    </source>
</evidence>
<evidence type="ECO:0000256" key="3">
    <source>
        <dbReference type="ARBA" id="ARBA00022692"/>
    </source>
</evidence>
<sequence length="110" mass="12841">MLGNISDTAIIILIAILLLAGQKDVAGTVRNLGKTLEEMRRRQNEFKEELRRELRETGEVTNSIKKDLSDKPIIRPYHQPTQDYKIKQLEEEIKRLQSELERLKNGDRKN</sequence>
<keyword evidence="6" id="KW-0811">Translocation</keyword>
<evidence type="ECO:0000313" key="12">
    <source>
        <dbReference type="Proteomes" id="UP000474054"/>
    </source>
</evidence>
<dbReference type="Proteomes" id="UP000426328">
    <property type="component" value="Chromosome"/>
</dbReference>
<protein>
    <submittedName>
        <fullName evidence="10">Translocase</fullName>
    </submittedName>
</protein>
<dbReference type="Proteomes" id="UP000474054">
    <property type="component" value="Unassembled WGS sequence"/>
</dbReference>
<keyword evidence="3" id="KW-0812">Transmembrane</keyword>
<keyword evidence="2" id="KW-0813">Transport</keyword>
<evidence type="ECO:0000313" key="10">
    <source>
        <dbReference type="EMBL" id="QGR21152.1"/>
    </source>
</evidence>
<keyword evidence="7" id="KW-0472">Membrane</keyword>
<reference evidence="10 11" key="2">
    <citation type="submission" date="2019-10" db="EMBL/GenBank/DDBJ databases">
        <title>Genome Sequences from Six Type Strain Members of the Archaeal Family Sulfolobaceae: Acidianus ambivalens, Acidianus infernus, Metallosphaera prunae, Stygiolobus azoricus, Sulfolobus metallicus, and Sulfurisphaera ohwakuensis.</title>
        <authorList>
            <person name="Counts J.A."/>
            <person name="Kelly R.M."/>
        </authorList>
    </citation>
    <scope>NUCLEOTIDE SEQUENCE [LARGE SCALE GENOMIC DNA]</scope>
    <source>
        <strain evidence="10 11">LEI 10</strain>
    </source>
</reference>
<reference evidence="9 12" key="1">
    <citation type="submission" date="2019-10" db="EMBL/GenBank/DDBJ databases">
        <title>Comparative genomics of sulfur disproportionating microorganisms.</title>
        <authorList>
            <person name="Ward L.M."/>
            <person name="Bertran E."/>
            <person name="Johnston D."/>
        </authorList>
    </citation>
    <scope>NUCLEOTIDE SEQUENCE [LARGE SCALE GENOMIC DNA]</scope>
    <source>
        <strain evidence="9 12">DSM 3772</strain>
    </source>
</reference>
<evidence type="ECO:0000256" key="5">
    <source>
        <dbReference type="ARBA" id="ARBA00022989"/>
    </source>
</evidence>
<evidence type="ECO:0000256" key="2">
    <source>
        <dbReference type="ARBA" id="ARBA00022448"/>
    </source>
</evidence>
<dbReference type="GO" id="GO:0015031">
    <property type="term" value="P:protein transport"/>
    <property type="evidence" value="ECO:0007669"/>
    <property type="project" value="UniProtKB-KW"/>
</dbReference>
<gene>
    <name evidence="10" type="ORF">D1866_03360</name>
    <name evidence="9" type="ORF">GFB69_11470</name>
</gene>
<name>A0A650CU28_ACIAM</name>
<evidence type="ECO:0000313" key="11">
    <source>
        <dbReference type="Proteomes" id="UP000426328"/>
    </source>
</evidence>